<dbReference type="OrthoDB" id="1798618at2"/>
<evidence type="ECO:0000313" key="1">
    <source>
        <dbReference type="EMBL" id="KNY27969.1"/>
    </source>
</evidence>
<dbReference type="Proteomes" id="UP000036923">
    <property type="component" value="Unassembled WGS sequence"/>
</dbReference>
<comment type="caution">
    <text evidence="1">The sequence shown here is derived from an EMBL/GenBank/DDBJ whole genome shotgun (WGS) entry which is preliminary data.</text>
</comment>
<proteinExistence type="predicted"/>
<keyword evidence="2" id="KW-1185">Reference proteome</keyword>
<gene>
    <name evidence="1" type="ORF">Bccel_3240</name>
</gene>
<protein>
    <submittedName>
        <fullName evidence="1">Uncharacterized protein</fullName>
    </submittedName>
</protein>
<sequence length="79" mass="8413">MEEKCKQTTPCPQLPGTILRIFIPAGAVINLLNIIELSSPSGICIILRLPFLGGKNSKYDIGGLLESVKNAGGRIEFGS</sequence>
<accession>A0A0L6JQA3</accession>
<name>A0A0L6JQA3_9FIRM</name>
<organism evidence="1 2">
    <name type="scientific">Pseudobacteroides cellulosolvens ATCC 35603 = DSM 2933</name>
    <dbReference type="NCBI Taxonomy" id="398512"/>
    <lineage>
        <taxon>Bacteria</taxon>
        <taxon>Bacillati</taxon>
        <taxon>Bacillota</taxon>
        <taxon>Clostridia</taxon>
        <taxon>Eubacteriales</taxon>
        <taxon>Oscillospiraceae</taxon>
        <taxon>Pseudobacteroides</taxon>
    </lineage>
</organism>
<dbReference type="RefSeq" id="WP_036939002.1">
    <property type="nucleotide sequence ID" value="NZ_JQKC01000008.1"/>
</dbReference>
<reference evidence="2" key="1">
    <citation type="submission" date="2015-07" db="EMBL/GenBank/DDBJ databases">
        <title>Near-Complete Genome Sequence of the Cellulolytic Bacterium Bacteroides (Pseudobacteroides) cellulosolvens ATCC 35603.</title>
        <authorList>
            <person name="Dassa B."/>
            <person name="Utturkar S.M."/>
            <person name="Klingeman D.M."/>
            <person name="Hurt R.A."/>
            <person name="Keller M."/>
            <person name="Xu J."/>
            <person name="Reddy Y.H.K."/>
            <person name="Borovok I."/>
            <person name="Grinberg I.R."/>
            <person name="Lamed R."/>
            <person name="Zhivin O."/>
            <person name="Bayer E.A."/>
            <person name="Brown S.D."/>
        </authorList>
    </citation>
    <scope>NUCLEOTIDE SEQUENCE [LARGE SCALE GENOMIC DNA]</scope>
    <source>
        <strain evidence="2">DSM 2933</strain>
    </source>
</reference>
<dbReference type="PATRIC" id="fig|398512.5.peg.3399"/>
<evidence type="ECO:0000313" key="2">
    <source>
        <dbReference type="Proteomes" id="UP000036923"/>
    </source>
</evidence>
<dbReference type="EMBL" id="LGTC01000001">
    <property type="protein sequence ID" value="KNY27969.1"/>
    <property type="molecule type" value="Genomic_DNA"/>
</dbReference>
<dbReference type="eggNOG" id="ENOG50332JB">
    <property type="taxonomic scope" value="Bacteria"/>
</dbReference>
<dbReference type="AlphaFoldDB" id="A0A0L6JQA3"/>